<protein>
    <recommendedName>
        <fullName evidence="8">Protein translocase subunit SecE</fullName>
    </recommendedName>
</protein>
<evidence type="ECO:0000256" key="2">
    <source>
        <dbReference type="ARBA" id="ARBA00022448"/>
    </source>
</evidence>
<organism evidence="9 10">
    <name type="scientific">Periweissella fabalis</name>
    <dbReference type="NCBI Taxonomy" id="1070421"/>
    <lineage>
        <taxon>Bacteria</taxon>
        <taxon>Bacillati</taxon>
        <taxon>Bacillota</taxon>
        <taxon>Bacilli</taxon>
        <taxon>Lactobacillales</taxon>
        <taxon>Lactobacillaceae</taxon>
        <taxon>Periweissella</taxon>
    </lineage>
</organism>
<sequence length="56" mass="6335">MKFLKSVIHEMKIVTWPTAKENRRDSITVIATAIFFALFLGGIDWLIQTGLALLSK</sequence>
<evidence type="ECO:0000256" key="4">
    <source>
        <dbReference type="ARBA" id="ARBA00022927"/>
    </source>
</evidence>
<reference evidence="9 10" key="1">
    <citation type="submission" date="2020-04" db="EMBL/GenBank/DDBJ databases">
        <title>MicrobeNet Type strains.</title>
        <authorList>
            <person name="Nicholson A.C."/>
        </authorList>
    </citation>
    <scope>NUCLEOTIDE SEQUENCE [LARGE SCALE GENOMIC DNA]</scope>
    <source>
        <strain evidence="9 10">CCUG 61472</strain>
    </source>
</reference>
<comment type="function">
    <text evidence="8">Essential subunit of the Sec protein translocation channel SecYEG. Clamps together the 2 halves of SecY. May contact the channel plug during translocation.</text>
</comment>
<evidence type="ECO:0000256" key="7">
    <source>
        <dbReference type="ARBA" id="ARBA00023136"/>
    </source>
</evidence>
<dbReference type="RefSeq" id="WP_168722611.1">
    <property type="nucleotide sequence ID" value="NZ_JAAXPN010000010.1"/>
</dbReference>
<dbReference type="EMBL" id="JAAXPN010000010">
    <property type="protein sequence ID" value="NKZ24817.1"/>
    <property type="molecule type" value="Genomic_DNA"/>
</dbReference>
<dbReference type="GO" id="GO:0009306">
    <property type="term" value="P:protein secretion"/>
    <property type="evidence" value="ECO:0007669"/>
    <property type="project" value="UniProtKB-UniRule"/>
</dbReference>
<dbReference type="GO" id="GO:0043952">
    <property type="term" value="P:protein transport by the Sec complex"/>
    <property type="evidence" value="ECO:0007669"/>
    <property type="project" value="UniProtKB-UniRule"/>
</dbReference>
<dbReference type="GO" id="GO:0065002">
    <property type="term" value="P:intracellular protein transmembrane transport"/>
    <property type="evidence" value="ECO:0007669"/>
    <property type="project" value="UniProtKB-UniRule"/>
</dbReference>
<evidence type="ECO:0000313" key="10">
    <source>
        <dbReference type="Proteomes" id="UP000549765"/>
    </source>
</evidence>
<proteinExistence type="inferred from homology"/>
<evidence type="ECO:0000256" key="3">
    <source>
        <dbReference type="ARBA" id="ARBA00022692"/>
    </source>
</evidence>
<dbReference type="Gene3D" id="1.20.5.1030">
    <property type="entry name" value="Preprotein translocase secy subunit"/>
    <property type="match status" value="1"/>
</dbReference>
<comment type="subunit">
    <text evidence="8">Component of the Sec protein translocase complex. Heterotrimer consisting of SecY, SecE and SecG subunits. The heterotrimers can form oligomers, although 1 heterotrimer is thought to be able to translocate proteins. Interacts with the ribosome. Interacts with SecDF, and other proteins may be involved. Interacts with SecA.</text>
</comment>
<keyword evidence="7 8" id="KW-0472">Membrane</keyword>
<dbReference type="AlphaFoldDB" id="A0A7X6N3W6"/>
<keyword evidence="6 8" id="KW-0811">Translocation</keyword>
<dbReference type="GO" id="GO:0005886">
    <property type="term" value="C:plasma membrane"/>
    <property type="evidence" value="ECO:0007669"/>
    <property type="project" value="UniProtKB-SubCell"/>
</dbReference>
<keyword evidence="3 8" id="KW-0812">Transmembrane</keyword>
<dbReference type="InterPro" id="IPR038379">
    <property type="entry name" value="SecE_sf"/>
</dbReference>
<feature type="transmembrane region" description="Helical" evidence="8">
    <location>
        <begin position="27"/>
        <end position="47"/>
    </location>
</feature>
<evidence type="ECO:0000313" key="9">
    <source>
        <dbReference type="EMBL" id="NKZ24817.1"/>
    </source>
</evidence>
<name>A0A7X6N3W6_9LACO</name>
<dbReference type="InterPro" id="IPR005807">
    <property type="entry name" value="SecE_bac"/>
</dbReference>
<keyword evidence="5 8" id="KW-1133">Transmembrane helix</keyword>
<comment type="similarity">
    <text evidence="8">Belongs to the SecE/SEC61-gamma family.</text>
</comment>
<keyword evidence="8" id="KW-1003">Cell membrane</keyword>
<evidence type="ECO:0000256" key="6">
    <source>
        <dbReference type="ARBA" id="ARBA00023010"/>
    </source>
</evidence>
<dbReference type="Proteomes" id="UP000549765">
    <property type="component" value="Unassembled WGS sequence"/>
</dbReference>
<keyword evidence="4 8" id="KW-0653">Protein transport</keyword>
<comment type="subcellular location">
    <subcellularLocation>
        <location evidence="8">Cell membrane</location>
        <topology evidence="8">Single-pass membrane protein</topology>
    </subcellularLocation>
    <subcellularLocation>
        <location evidence="1">Membrane</location>
    </subcellularLocation>
</comment>
<evidence type="ECO:0000256" key="1">
    <source>
        <dbReference type="ARBA" id="ARBA00004370"/>
    </source>
</evidence>
<evidence type="ECO:0000256" key="8">
    <source>
        <dbReference type="HAMAP-Rule" id="MF_00422"/>
    </source>
</evidence>
<dbReference type="Pfam" id="PF00584">
    <property type="entry name" value="SecE"/>
    <property type="match status" value="1"/>
</dbReference>
<keyword evidence="2 8" id="KW-0813">Transport</keyword>
<dbReference type="NCBIfam" id="TIGR00964">
    <property type="entry name" value="secE_bact"/>
    <property type="match status" value="1"/>
</dbReference>
<accession>A0A7X6N3W6</accession>
<gene>
    <name evidence="8 9" type="primary">secE</name>
    <name evidence="9" type="ORF">HF964_08435</name>
</gene>
<dbReference type="GO" id="GO:0008320">
    <property type="term" value="F:protein transmembrane transporter activity"/>
    <property type="evidence" value="ECO:0007669"/>
    <property type="project" value="UniProtKB-UniRule"/>
</dbReference>
<keyword evidence="10" id="KW-1185">Reference proteome</keyword>
<dbReference type="HAMAP" id="MF_00422">
    <property type="entry name" value="SecE"/>
    <property type="match status" value="1"/>
</dbReference>
<dbReference type="GO" id="GO:0006605">
    <property type="term" value="P:protein targeting"/>
    <property type="evidence" value="ECO:0007669"/>
    <property type="project" value="UniProtKB-UniRule"/>
</dbReference>
<comment type="caution">
    <text evidence="9">The sequence shown here is derived from an EMBL/GenBank/DDBJ whole genome shotgun (WGS) entry which is preliminary data.</text>
</comment>
<dbReference type="InterPro" id="IPR001901">
    <property type="entry name" value="Translocase_SecE/Sec61-g"/>
</dbReference>
<evidence type="ECO:0000256" key="5">
    <source>
        <dbReference type="ARBA" id="ARBA00022989"/>
    </source>
</evidence>